<feature type="compositionally biased region" description="Basic residues" evidence="1">
    <location>
        <begin position="1"/>
        <end position="11"/>
    </location>
</feature>
<proteinExistence type="predicted"/>
<evidence type="ECO:0000313" key="3">
    <source>
        <dbReference type="Proteomes" id="UP000440578"/>
    </source>
</evidence>
<gene>
    <name evidence="2" type="ORF">FJT64_017773</name>
</gene>
<feature type="compositionally biased region" description="Basic and acidic residues" evidence="1">
    <location>
        <begin position="191"/>
        <end position="202"/>
    </location>
</feature>
<organism evidence="2 3">
    <name type="scientific">Amphibalanus amphitrite</name>
    <name type="common">Striped barnacle</name>
    <name type="synonym">Balanus amphitrite</name>
    <dbReference type="NCBI Taxonomy" id="1232801"/>
    <lineage>
        <taxon>Eukaryota</taxon>
        <taxon>Metazoa</taxon>
        <taxon>Ecdysozoa</taxon>
        <taxon>Arthropoda</taxon>
        <taxon>Crustacea</taxon>
        <taxon>Multicrustacea</taxon>
        <taxon>Cirripedia</taxon>
        <taxon>Thoracica</taxon>
        <taxon>Thoracicalcarea</taxon>
        <taxon>Balanomorpha</taxon>
        <taxon>Balanoidea</taxon>
        <taxon>Balanidae</taxon>
        <taxon>Amphibalaninae</taxon>
        <taxon>Amphibalanus</taxon>
    </lineage>
</organism>
<evidence type="ECO:0000256" key="1">
    <source>
        <dbReference type="SAM" id="MobiDB-lite"/>
    </source>
</evidence>
<dbReference type="EMBL" id="VIIS01000241">
    <property type="protein sequence ID" value="KAF0311376.1"/>
    <property type="molecule type" value="Genomic_DNA"/>
</dbReference>
<dbReference type="Proteomes" id="UP000440578">
    <property type="component" value="Unassembled WGS sequence"/>
</dbReference>
<dbReference type="AlphaFoldDB" id="A0A6A4WV72"/>
<protein>
    <submittedName>
        <fullName evidence="2">Uncharacterized protein</fullName>
    </submittedName>
</protein>
<accession>A0A6A4WV72</accession>
<comment type="caution">
    <text evidence="2">The sequence shown here is derived from an EMBL/GenBank/DDBJ whole genome shotgun (WGS) entry which is preliminary data.</text>
</comment>
<keyword evidence="3" id="KW-1185">Reference proteome</keyword>
<feature type="region of interest" description="Disordered" evidence="1">
    <location>
        <begin position="105"/>
        <end position="225"/>
    </location>
</feature>
<reference evidence="2 3" key="1">
    <citation type="submission" date="2019-07" db="EMBL/GenBank/DDBJ databases">
        <title>Draft genome assembly of a fouling barnacle, Amphibalanus amphitrite (Darwin, 1854): The first reference genome for Thecostraca.</title>
        <authorList>
            <person name="Kim W."/>
        </authorList>
    </citation>
    <scope>NUCLEOTIDE SEQUENCE [LARGE SCALE GENOMIC DNA]</scope>
    <source>
        <strain evidence="2">SNU_AA5</strain>
        <tissue evidence="2">Soma without cirri and trophi</tissue>
    </source>
</reference>
<name>A0A6A4WV72_AMPAM</name>
<evidence type="ECO:0000313" key="2">
    <source>
        <dbReference type="EMBL" id="KAF0311376.1"/>
    </source>
</evidence>
<feature type="region of interest" description="Disordered" evidence="1">
    <location>
        <begin position="1"/>
        <end position="27"/>
    </location>
</feature>
<sequence>MIPRKYRRRSRGSLSSKGSGKRADTSLLYDGLPVQTQVIPNNLRSNGHGPHIEMVAVKGQCAQLLPGSRGGVGALFVSPPPPSLTDDGSEPLSNMYEEIPYYGRRVPSEPYYSDSEEDIISRPSEEELGVDGGGGVPRPSYLPTAEPRYVRTLPSGPAGGQPRYHSSQPRPRSADRRRRSPASPAAARPSIRRDASLHRKDPYYYSDILARNSPGGDGSVVGSDD</sequence>